<dbReference type="InterPro" id="IPR040690">
    <property type="entry name" value="FtsX_ECD"/>
</dbReference>
<keyword evidence="5 10" id="KW-0132">Cell division</keyword>
<sequence>MKKSLQRIFQTGWTNFKRNRYISVGTTGVMVLVLVLFSGLMAVNFLSSQVVANLQEKVDVSAYFKMDISENEILSVKSELESLDSVKKVEYVSAEQALFEFKERHAGDAVIQDSLAELDFNPLQASLNIKAQDSAQFASIVQFLETNKFRSVIDKINYYENEKVISRLQSIAVGIQNWGFIITMILAVIAVLVTFNTIRLTIYNQRQEIEIMKLVGGSSWHIKAPYLVEGGLYGAFAAAVTAVIFYPTLFFISPKIASFMPGTSLMSYFFSNTFQFLFLIFFVGVLLGVVSSFVAIRRFLKV</sequence>
<dbReference type="AlphaFoldDB" id="A0A1F8EY42"/>
<keyword evidence="9 10" id="KW-0131">Cell cycle</keyword>
<evidence type="ECO:0000256" key="3">
    <source>
        <dbReference type="ARBA" id="ARBA00021907"/>
    </source>
</evidence>
<dbReference type="Proteomes" id="UP000178023">
    <property type="component" value="Unassembled WGS sequence"/>
</dbReference>
<proteinExistence type="inferred from homology"/>
<evidence type="ECO:0000256" key="9">
    <source>
        <dbReference type="ARBA" id="ARBA00023306"/>
    </source>
</evidence>
<evidence type="ECO:0000259" key="13">
    <source>
        <dbReference type="Pfam" id="PF18075"/>
    </source>
</evidence>
<dbReference type="Pfam" id="PF02687">
    <property type="entry name" value="FtsX"/>
    <property type="match status" value="1"/>
</dbReference>
<evidence type="ECO:0000256" key="8">
    <source>
        <dbReference type="ARBA" id="ARBA00023136"/>
    </source>
</evidence>
<evidence type="ECO:0000256" key="6">
    <source>
        <dbReference type="ARBA" id="ARBA00022692"/>
    </source>
</evidence>
<dbReference type="GO" id="GO:0005886">
    <property type="term" value="C:plasma membrane"/>
    <property type="evidence" value="ECO:0007669"/>
    <property type="project" value="UniProtKB-SubCell"/>
</dbReference>
<dbReference type="InterPro" id="IPR004513">
    <property type="entry name" value="FtsX"/>
</dbReference>
<evidence type="ECO:0000256" key="4">
    <source>
        <dbReference type="ARBA" id="ARBA00022475"/>
    </source>
</evidence>
<evidence type="ECO:0000256" key="2">
    <source>
        <dbReference type="ARBA" id="ARBA00007379"/>
    </source>
</evidence>
<evidence type="ECO:0000256" key="1">
    <source>
        <dbReference type="ARBA" id="ARBA00004651"/>
    </source>
</evidence>
<name>A0A1F8EY42_9BACT</name>
<evidence type="ECO:0000256" key="7">
    <source>
        <dbReference type="ARBA" id="ARBA00022989"/>
    </source>
</evidence>
<gene>
    <name evidence="14" type="ORF">A2750_04340</name>
</gene>
<evidence type="ECO:0000256" key="11">
    <source>
        <dbReference type="SAM" id="Phobius"/>
    </source>
</evidence>
<comment type="similarity">
    <text evidence="2 10">Belongs to the ABC-4 integral membrane protein family. FtsX subfamily.</text>
</comment>
<dbReference type="PANTHER" id="PTHR47755">
    <property type="entry name" value="CELL DIVISION PROTEIN FTSX"/>
    <property type="match status" value="1"/>
</dbReference>
<keyword evidence="8 10" id="KW-0472">Membrane</keyword>
<dbReference type="InterPro" id="IPR003838">
    <property type="entry name" value="ABC3_permease_C"/>
</dbReference>
<reference evidence="14 15" key="1">
    <citation type="journal article" date="2016" name="Nat. Commun.">
        <title>Thousands of microbial genomes shed light on interconnected biogeochemical processes in an aquifer system.</title>
        <authorList>
            <person name="Anantharaman K."/>
            <person name="Brown C.T."/>
            <person name="Hug L.A."/>
            <person name="Sharon I."/>
            <person name="Castelle C.J."/>
            <person name="Probst A.J."/>
            <person name="Thomas B.C."/>
            <person name="Singh A."/>
            <person name="Wilkins M.J."/>
            <person name="Karaoz U."/>
            <person name="Brodie E.L."/>
            <person name="Williams K.H."/>
            <person name="Hubbard S.S."/>
            <person name="Banfield J.F."/>
        </authorList>
    </citation>
    <scope>NUCLEOTIDE SEQUENCE [LARGE SCALE GENOMIC DNA]</scope>
</reference>
<evidence type="ECO:0000256" key="5">
    <source>
        <dbReference type="ARBA" id="ARBA00022618"/>
    </source>
</evidence>
<evidence type="ECO:0000313" key="14">
    <source>
        <dbReference type="EMBL" id="OGN05783.1"/>
    </source>
</evidence>
<dbReference type="EMBL" id="MGJL01000048">
    <property type="protein sequence ID" value="OGN05783.1"/>
    <property type="molecule type" value="Genomic_DNA"/>
</dbReference>
<feature type="transmembrane region" description="Helical" evidence="11">
    <location>
        <begin position="273"/>
        <end position="296"/>
    </location>
</feature>
<organism evidence="14 15">
    <name type="scientific">Candidatus Yanofskybacteria bacterium RIFCSPHIGHO2_01_FULL_45_42</name>
    <dbReference type="NCBI Taxonomy" id="1802671"/>
    <lineage>
        <taxon>Bacteria</taxon>
        <taxon>Candidatus Yanofskyibacteriota</taxon>
    </lineage>
</organism>
<dbReference type="GO" id="GO:0051301">
    <property type="term" value="P:cell division"/>
    <property type="evidence" value="ECO:0007669"/>
    <property type="project" value="UniProtKB-KW"/>
</dbReference>
<keyword evidence="7 11" id="KW-1133">Transmembrane helix</keyword>
<comment type="caution">
    <text evidence="14">The sequence shown here is derived from an EMBL/GenBank/DDBJ whole genome shotgun (WGS) entry which is preliminary data.</text>
</comment>
<dbReference type="Pfam" id="PF18075">
    <property type="entry name" value="FtsX_ECD"/>
    <property type="match status" value="1"/>
</dbReference>
<evidence type="ECO:0000259" key="12">
    <source>
        <dbReference type="Pfam" id="PF02687"/>
    </source>
</evidence>
<dbReference type="PANTHER" id="PTHR47755:SF1">
    <property type="entry name" value="CELL DIVISION PROTEIN FTSX"/>
    <property type="match status" value="1"/>
</dbReference>
<protein>
    <recommendedName>
        <fullName evidence="3 10">Cell division protein FtsX</fullName>
    </recommendedName>
</protein>
<accession>A0A1F8EY42</accession>
<evidence type="ECO:0000256" key="10">
    <source>
        <dbReference type="PIRNR" id="PIRNR003097"/>
    </source>
</evidence>
<comment type="subcellular location">
    <subcellularLocation>
        <location evidence="1">Cell membrane</location>
        <topology evidence="1">Multi-pass membrane protein</topology>
    </subcellularLocation>
</comment>
<feature type="domain" description="ABC3 transporter permease C-terminal" evidence="12">
    <location>
        <begin position="181"/>
        <end position="301"/>
    </location>
</feature>
<feature type="transmembrane region" description="Helical" evidence="11">
    <location>
        <begin position="232"/>
        <end position="253"/>
    </location>
</feature>
<feature type="domain" description="FtsX extracellular" evidence="13">
    <location>
        <begin position="58"/>
        <end position="147"/>
    </location>
</feature>
<evidence type="ECO:0000313" key="15">
    <source>
        <dbReference type="Proteomes" id="UP000178023"/>
    </source>
</evidence>
<keyword evidence="6 11" id="KW-0812">Transmembrane</keyword>
<keyword evidence="4 10" id="KW-1003">Cell membrane</keyword>
<dbReference type="Gene3D" id="3.30.70.3040">
    <property type="match status" value="1"/>
</dbReference>
<dbReference type="PIRSF" id="PIRSF003097">
    <property type="entry name" value="FtsX"/>
    <property type="match status" value="1"/>
</dbReference>
<feature type="transmembrane region" description="Helical" evidence="11">
    <location>
        <begin position="21"/>
        <end position="46"/>
    </location>
</feature>
<feature type="transmembrane region" description="Helical" evidence="11">
    <location>
        <begin position="178"/>
        <end position="198"/>
    </location>
</feature>